<organism evidence="2 3">
    <name type="scientific">Kroppenstedtia eburnea</name>
    <dbReference type="NCBI Taxonomy" id="714067"/>
    <lineage>
        <taxon>Bacteria</taxon>
        <taxon>Bacillati</taxon>
        <taxon>Bacillota</taxon>
        <taxon>Bacilli</taxon>
        <taxon>Bacillales</taxon>
        <taxon>Thermoactinomycetaceae</taxon>
        <taxon>Kroppenstedtia</taxon>
    </lineage>
</organism>
<evidence type="ECO:0000313" key="2">
    <source>
        <dbReference type="EMBL" id="SIS99618.1"/>
    </source>
</evidence>
<name>A0A1N7NN30_9BACL</name>
<reference evidence="3" key="1">
    <citation type="submission" date="2017-01" db="EMBL/GenBank/DDBJ databases">
        <authorList>
            <person name="Varghese N."/>
            <person name="Submissions S."/>
        </authorList>
    </citation>
    <scope>NUCLEOTIDE SEQUENCE [LARGE SCALE GENOMIC DNA]</scope>
    <source>
        <strain evidence="3">DSM 45196</strain>
    </source>
</reference>
<sequence>MPTNDERHRSPMVEPAAGKKRADTDDPVDPRRKTAKEPFPETAPWQTPRSEK</sequence>
<keyword evidence="3" id="KW-1185">Reference proteome</keyword>
<dbReference type="EMBL" id="FTOD01000009">
    <property type="protein sequence ID" value="SIS99618.1"/>
    <property type="molecule type" value="Genomic_DNA"/>
</dbReference>
<evidence type="ECO:0000313" key="3">
    <source>
        <dbReference type="Proteomes" id="UP000186795"/>
    </source>
</evidence>
<evidence type="ECO:0000256" key="1">
    <source>
        <dbReference type="SAM" id="MobiDB-lite"/>
    </source>
</evidence>
<accession>A0A1N7NN30</accession>
<feature type="compositionally biased region" description="Basic and acidic residues" evidence="1">
    <location>
        <begin position="20"/>
        <end position="39"/>
    </location>
</feature>
<protein>
    <submittedName>
        <fullName evidence="2">Uncharacterized protein</fullName>
    </submittedName>
</protein>
<dbReference type="Proteomes" id="UP000186795">
    <property type="component" value="Unassembled WGS sequence"/>
</dbReference>
<feature type="compositionally biased region" description="Basic and acidic residues" evidence="1">
    <location>
        <begin position="1"/>
        <end position="11"/>
    </location>
</feature>
<dbReference type="AlphaFoldDB" id="A0A1N7NN30"/>
<feature type="region of interest" description="Disordered" evidence="1">
    <location>
        <begin position="1"/>
        <end position="52"/>
    </location>
</feature>
<proteinExistence type="predicted"/>
<gene>
    <name evidence="2" type="ORF">SAMN05421790_109110</name>
</gene>
<dbReference type="RefSeq" id="WP_159439718.1">
    <property type="nucleotide sequence ID" value="NZ_CP048103.1"/>
</dbReference>